<keyword evidence="3" id="KW-0808">Transferase</keyword>
<protein>
    <submittedName>
        <fullName evidence="4">Uncharacterized protein</fullName>
    </submittedName>
</protein>
<dbReference type="PROSITE" id="PS00444">
    <property type="entry name" value="POLYPRENYL_SYNTHASE_2"/>
    <property type="match status" value="1"/>
</dbReference>
<dbReference type="OrthoDB" id="6921389at2759"/>
<dbReference type="EMBL" id="OB665622">
    <property type="protein sequence ID" value="CAD7233095.1"/>
    <property type="molecule type" value="Genomic_DNA"/>
</dbReference>
<dbReference type="SFLD" id="SFLDG01017">
    <property type="entry name" value="Polyprenyl_Transferase_Like"/>
    <property type="match status" value="1"/>
</dbReference>
<dbReference type="InterPro" id="IPR000092">
    <property type="entry name" value="Polyprenyl_synt"/>
</dbReference>
<name>A0A7R8ZQ99_9CRUS</name>
<dbReference type="PROSITE" id="PS00723">
    <property type="entry name" value="POLYPRENYL_SYNTHASE_1"/>
    <property type="match status" value="1"/>
</dbReference>
<keyword evidence="2" id="KW-0460">Magnesium</keyword>
<dbReference type="AlphaFoldDB" id="A0A7R8ZQ99"/>
<dbReference type="Pfam" id="PF00348">
    <property type="entry name" value="polyprenyl_synt"/>
    <property type="match status" value="1"/>
</dbReference>
<dbReference type="SUPFAM" id="SSF48576">
    <property type="entry name" value="Terpenoid synthases"/>
    <property type="match status" value="1"/>
</dbReference>
<evidence type="ECO:0000256" key="2">
    <source>
        <dbReference type="ARBA" id="ARBA00022842"/>
    </source>
</evidence>
<evidence type="ECO:0000256" key="1">
    <source>
        <dbReference type="ARBA" id="ARBA00022723"/>
    </source>
</evidence>
<accession>A0A7R8ZQ99</accession>
<organism evidence="4">
    <name type="scientific">Cyprideis torosa</name>
    <dbReference type="NCBI Taxonomy" id="163714"/>
    <lineage>
        <taxon>Eukaryota</taxon>
        <taxon>Metazoa</taxon>
        <taxon>Ecdysozoa</taxon>
        <taxon>Arthropoda</taxon>
        <taxon>Crustacea</taxon>
        <taxon>Oligostraca</taxon>
        <taxon>Ostracoda</taxon>
        <taxon>Podocopa</taxon>
        <taxon>Podocopida</taxon>
        <taxon>Cytherocopina</taxon>
        <taxon>Cytheroidea</taxon>
        <taxon>Cytherideidae</taxon>
        <taxon>Cyprideis</taxon>
    </lineage>
</organism>
<dbReference type="InterPro" id="IPR008949">
    <property type="entry name" value="Isoprenoid_synthase_dom_sf"/>
</dbReference>
<sequence>MKIQFSVKESPTLVLPRTLRLHTTKSNLEVECECESSWRTMADTGKLCNGISSIDSEEVPGECSVEAMDKKILQPYSYICDTPGKDFRPKLAQAFNFWLRIPEDKLKGIEEVVQMLHNASLLIDDIEDSSVLRRGLPVAHSIYGVPLTINAANLVYFLALEKVIKLNHPEATTIFAEQIIELHRGQGMEIYWRDSYICPTEEEYFEGVKRKTGGLFGLAIRLMQLFSVERHRSDFTNLINILGLYFQIRDDYVNLCSAEYAEKKSFCEDLTEGKFNYCIVHAIRSKPEDGQVLSILRQRTRDKEVKKYCVNLLEQFGSFAYTRKKLAELDKLASQEVERLGGNAYLTALLGELKLPDNSTCGYQ</sequence>
<gene>
    <name evidence="4" type="ORF">CTOB1V02_LOCUS10919</name>
</gene>
<dbReference type="GO" id="GO:0046872">
    <property type="term" value="F:metal ion binding"/>
    <property type="evidence" value="ECO:0007669"/>
    <property type="project" value="UniProtKB-KW"/>
</dbReference>
<evidence type="ECO:0000256" key="3">
    <source>
        <dbReference type="RuleBase" id="RU004466"/>
    </source>
</evidence>
<dbReference type="Gene3D" id="1.10.600.10">
    <property type="entry name" value="Farnesyl Diphosphate Synthase"/>
    <property type="match status" value="1"/>
</dbReference>
<keyword evidence="1" id="KW-0479">Metal-binding</keyword>
<comment type="similarity">
    <text evidence="3">Belongs to the FPP/GGPP synthase family.</text>
</comment>
<evidence type="ECO:0000313" key="4">
    <source>
        <dbReference type="EMBL" id="CAD7233095.1"/>
    </source>
</evidence>
<dbReference type="PANTHER" id="PTHR12001">
    <property type="entry name" value="GERANYLGERANYL PYROPHOSPHATE SYNTHASE"/>
    <property type="match status" value="1"/>
</dbReference>
<dbReference type="GO" id="GO:0042811">
    <property type="term" value="P:pheromone biosynthetic process"/>
    <property type="evidence" value="ECO:0007669"/>
    <property type="project" value="UniProtKB-ARBA"/>
</dbReference>
<dbReference type="CDD" id="cd00685">
    <property type="entry name" value="Trans_IPPS_HT"/>
    <property type="match status" value="1"/>
</dbReference>
<dbReference type="InterPro" id="IPR033749">
    <property type="entry name" value="Polyprenyl_synt_CS"/>
</dbReference>
<dbReference type="SFLD" id="SFLDS00005">
    <property type="entry name" value="Isoprenoid_Synthase_Type_I"/>
    <property type="match status" value="1"/>
</dbReference>
<dbReference type="GO" id="GO:0008299">
    <property type="term" value="P:isoprenoid biosynthetic process"/>
    <property type="evidence" value="ECO:0007669"/>
    <property type="project" value="InterPro"/>
</dbReference>
<dbReference type="PANTHER" id="PTHR12001:SF44">
    <property type="entry name" value="GERANYLGERANYL PYROPHOSPHATE SYNTHASE"/>
    <property type="match status" value="1"/>
</dbReference>
<proteinExistence type="inferred from homology"/>
<dbReference type="GO" id="GO:0004659">
    <property type="term" value="F:prenyltransferase activity"/>
    <property type="evidence" value="ECO:0007669"/>
    <property type="project" value="InterPro"/>
</dbReference>
<reference evidence="4" key="1">
    <citation type="submission" date="2020-11" db="EMBL/GenBank/DDBJ databases">
        <authorList>
            <person name="Tran Van P."/>
        </authorList>
    </citation>
    <scope>NUCLEOTIDE SEQUENCE</scope>
</reference>